<organism evidence="7 8">
    <name type="scientific">Mesorhizobium newzealandense</name>
    <dbReference type="NCBI Taxonomy" id="1300302"/>
    <lineage>
        <taxon>Bacteria</taxon>
        <taxon>Pseudomonadati</taxon>
        <taxon>Pseudomonadota</taxon>
        <taxon>Alphaproteobacteria</taxon>
        <taxon>Hyphomicrobiales</taxon>
        <taxon>Phyllobacteriaceae</taxon>
        <taxon>Mesorhizobium</taxon>
    </lineage>
</organism>
<sequence length="85" mass="9093">MAVSAAIEASLHQVRYVGEWHSHPVGSTTRPSTIDLRQLYWLTEELESEGLPALMVIAGDDGAISLMLGGRQISTLPGADKESCA</sequence>
<evidence type="ECO:0000256" key="5">
    <source>
        <dbReference type="ARBA" id="ARBA00023049"/>
    </source>
</evidence>
<evidence type="ECO:0000256" key="1">
    <source>
        <dbReference type="ARBA" id="ARBA00022670"/>
    </source>
</evidence>
<reference evidence="8" key="1">
    <citation type="journal article" date="2019" name="Int. J. Syst. Evol. Microbiol.">
        <title>The Global Catalogue of Microorganisms (GCM) 10K type strain sequencing project: providing services to taxonomists for standard genome sequencing and annotation.</title>
        <authorList>
            <consortium name="The Broad Institute Genomics Platform"/>
            <consortium name="The Broad Institute Genome Sequencing Center for Infectious Disease"/>
            <person name="Wu L."/>
            <person name="Ma J."/>
        </authorList>
    </citation>
    <scope>NUCLEOTIDE SEQUENCE [LARGE SCALE GENOMIC DNA]</scope>
    <source>
        <strain evidence="8">CGMCC 1.16225</strain>
    </source>
</reference>
<evidence type="ECO:0000313" key="7">
    <source>
        <dbReference type="EMBL" id="MFD1985431.1"/>
    </source>
</evidence>
<evidence type="ECO:0000259" key="6">
    <source>
        <dbReference type="Pfam" id="PF14464"/>
    </source>
</evidence>
<feature type="domain" description="JAB" evidence="6">
    <location>
        <begin position="8"/>
        <end position="60"/>
    </location>
</feature>
<keyword evidence="5" id="KW-0482">Metalloprotease</keyword>
<keyword evidence="4" id="KW-0862">Zinc</keyword>
<accession>A0ABW4UEJ1</accession>
<dbReference type="RefSeq" id="WP_379102015.1">
    <property type="nucleotide sequence ID" value="NZ_JBHUGZ010000016.1"/>
</dbReference>
<evidence type="ECO:0000313" key="8">
    <source>
        <dbReference type="Proteomes" id="UP001597405"/>
    </source>
</evidence>
<name>A0ABW4UEJ1_9HYPH</name>
<dbReference type="Gene3D" id="3.40.140.10">
    <property type="entry name" value="Cytidine Deaminase, domain 2"/>
    <property type="match status" value="1"/>
</dbReference>
<keyword evidence="2" id="KW-0479">Metal-binding</keyword>
<evidence type="ECO:0000256" key="3">
    <source>
        <dbReference type="ARBA" id="ARBA00022801"/>
    </source>
</evidence>
<protein>
    <submittedName>
        <fullName evidence="7">Mov34/MPN/PAD-1 family protein</fullName>
    </submittedName>
</protein>
<comment type="caution">
    <text evidence="7">The sequence shown here is derived from an EMBL/GenBank/DDBJ whole genome shotgun (WGS) entry which is preliminary data.</text>
</comment>
<evidence type="ECO:0000256" key="2">
    <source>
        <dbReference type="ARBA" id="ARBA00022723"/>
    </source>
</evidence>
<gene>
    <name evidence="7" type="ORF">ACFSOZ_23225</name>
</gene>
<proteinExistence type="predicted"/>
<dbReference type="Proteomes" id="UP001597405">
    <property type="component" value="Unassembled WGS sequence"/>
</dbReference>
<dbReference type="Pfam" id="PF14464">
    <property type="entry name" value="Prok-JAB"/>
    <property type="match status" value="1"/>
</dbReference>
<keyword evidence="8" id="KW-1185">Reference proteome</keyword>
<keyword evidence="1" id="KW-0645">Protease</keyword>
<evidence type="ECO:0000256" key="4">
    <source>
        <dbReference type="ARBA" id="ARBA00022833"/>
    </source>
</evidence>
<keyword evidence="3" id="KW-0378">Hydrolase</keyword>
<dbReference type="SUPFAM" id="SSF102712">
    <property type="entry name" value="JAB1/MPN domain"/>
    <property type="match status" value="1"/>
</dbReference>
<dbReference type="EMBL" id="JBHUGZ010000016">
    <property type="protein sequence ID" value="MFD1985431.1"/>
    <property type="molecule type" value="Genomic_DNA"/>
</dbReference>
<dbReference type="InterPro" id="IPR028090">
    <property type="entry name" value="JAB_dom_prok"/>
</dbReference>